<dbReference type="Pfam" id="PF00520">
    <property type="entry name" value="Ion_trans"/>
    <property type="match status" value="1"/>
</dbReference>
<feature type="transmembrane region" description="Helical" evidence="14">
    <location>
        <begin position="616"/>
        <end position="634"/>
    </location>
</feature>
<dbReference type="Pfam" id="PF03167">
    <property type="entry name" value="UDG"/>
    <property type="match status" value="1"/>
</dbReference>
<keyword evidence="17" id="KW-1185">Reference proteome</keyword>
<dbReference type="InterPro" id="IPR005122">
    <property type="entry name" value="Uracil-DNA_glycosylase-like"/>
</dbReference>
<comment type="catalytic activity">
    <reaction evidence="1 11">
        <text>Hydrolyzes single-stranded DNA or mismatched double-stranded DNA and polynucleotides, releasing free uracil.</text>
        <dbReference type="EC" id="3.2.2.27"/>
    </reaction>
</comment>
<dbReference type="OrthoDB" id="10031947at2759"/>
<feature type="transmembrane region" description="Helical" evidence="14">
    <location>
        <begin position="818"/>
        <end position="834"/>
    </location>
</feature>
<feature type="domain" description="Uracil-DNA glycosylase-like" evidence="15">
    <location>
        <begin position="173"/>
        <end position="335"/>
    </location>
</feature>
<dbReference type="Gene3D" id="1.20.120.350">
    <property type="entry name" value="Voltage-gated potassium channels. Chain C"/>
    <property type="match status" value="1"/>
</dbReference>
<evidence type="ECO:0000313" key="16">
    <source>
        <dbReference type="EMBL" id="KNC52386.1"/>
    </source>
</evidence>
<feature type="compositionally biased region" description="Low complexity" evidence="13">
    <location>
        <begin position="899"/>
        <end position="916"/>
    </location>
</feature>
<evidence type="ECO:0000256" key="7">
    <source>
        <dbReference type="ARBA" id="ARBA00022801"/>
    </source>
</evidence>
<comment type="subcellular location">
    <subcellularLocation>
        <location evidence="2">Membrane</location>
        <topology evidence="2">Multi-pass membrane protein</topology>
    </subcellularLocation>
    <subcellularLocation>
        <location evidence="11">Mitochondrion</location>
    </subcellularLocation>
    <subcellularLocation>
        <location evidence="11">Nucleus</location>
    </subcellularLocation>
</comment>
<evidence type="ECO:0000259" key="15">
    <source>
        <dbReference type="SMART" id="SM00986"/>
    </source>
</evidence>
<evidence type="ECO:0000256" key="3">
    <source>
        <dbReference type="ARBA" id="ARBA00008184"/>
    </source>
</evidence>
<evidence type="ECO:0000256" key="5">
    <source>
        <dbReference type="ARBA" id="ARBA00022692"/>
    </source>
</evidence>
<keyword evidence="10 11" id="KW-0234">DNA repair</keyword>
<dbReference type="GO" id="GO:0005739">
    <property type="term" value="C:mitochondrion"/>
    <property type="evidence" value="ECO:0007669"/>
    <property type="project" value="UniProtKB-SubCell"/>
</dbReference>
<dbReference type="NCBIfam" id="NF003592">
    <property type="entry name" value="PRK05254.1-5"/>
    <property type="match status" value="1"/>
</dbReference>
<feature type="compositionally biased region" description="Gly residues" evidence="13">
    <location>
        <begin position="883"/>
        <end position="898"/>
    </location>
</feature>
<keyword evidence="11" id="KW-0496">Mitochondrion</keyword>
<name>A0A0L0DJW0_THETB</name>
<evidence type="ECO:0000256" key="8">
    <source>
        <dbReference type="ARBA" id="ARBA00022989"/>
    </source>
</evidence>
<evidence type="ECO:0000256" key="14">
    <source>
        <dbReference type="SAM" id="Phobius"/>
    </source>
</evidence>
<dbReference type="AlphaFoldDB" id="A0A0L0DJW0"/>
<dbReference type="GO" id="GO:0016020">
    <property type="term" value="C:membrane"/>
    <property type="evidence" value="ECO:0007669"/>
    <property type="project" value="UniProtKB-SubCell"/>
</dbReference>
<keyword evidence="8 14" id="KW-1133">Transmembrane helix</keyword>
<keyword evidence="6 11" id="KW-0227">DNA damage</keyword>
<dbReference type="SUPFAM" id="SSF52141">
    <property type="entry name" value="Uracil-DNA glycosylase-like"/>
    <property type="match status" value="1"/>
</dbReference>
<feature type="compositionally biased region" description="Low complexity" evidence="13">
    <location>
        <begin position="1"/>
        <end position="10"/>
    </location>
</feature>
<evidence type="ECO:0000313" key="17">
    <source>
        <dbReference type="Proteomes" id="UP000054408"/>
    </source>
</evidence>
<dbReference type="InterPro" id="IPR027359">
    <property type="entry name" value="Volt_channel_dom_sf"/>
</dbReference>
<dbReference type="Gene3D" id="1.10.287.70">
    <property type="match status" value="1"/>
</dbReference>
<dbReference type="SMART" id="SM00987">
    <property type="entry name" value="UreE_C"/>
    <property type="match status" value="1"/>
</dbReference>
<protein>
    <recommendedName>
        <fullName evidence="4 11">Uracil-DNA glycosylase</fullName>
        <shortName evidence="11">UDG</shortName>
        <ecNumber evidence="4 11">3.2.2.27</ecNumber>
    </recommendedName>
</protein>
<evidence type="ECO:0000256" key="1">
    <source>
        <dbReference type="ARBA" id="ARBA00001400"/>
    </source>
</evidence>
<dbReference type="InterPro" id="IPR018085">
    <property type="entry name" value="Ura-DNA_Glyclase_AS"/>
</dbReference>
<dbReference type="Gene3D" id="3.40.470.10">
    <property type="entry name" value="Uracil-DNA glycosylase-like domain"/>
    <property type="match status" value="1"/>
</dbReference>
<accession>A0A0L0DJW0</accession>
<dbReference type="InterPro" id="IPR002043">
    <property type="entry name" value="UDG_fam1"/>
</dbReference>
<sequence length="1039" mass="112476">MQSITSFFGPPAGGAGGGSRKRGRETAHPASLGASKRQRSDFPEPGSSGGWGSGHGGHGGGHAAAAGCGSRWAALEASLPADEPHNPNSGLSETQHEAVQAKRRAALRKRAIKAALAEDFFGNMELALDESWAKRLGREFDKPYWLALQAKLRREAVSGRRIFPPAAEVFNAFGFTPFDKVKVVILGQDPYHGPGQAHGLCFSVRHGVPPPPSLKNIFKELEAEYESFAKPDNGCLESWAKQGVLLLNSMLTVRARDAGSHQKMGWEQFTDAVIAALNKHRTGLVFLLWGSYAQSKGKIVSTSKHCVLKSVHPSPLSAYRGYFGCNHFGKANAFLAKRGLDPIDWRLPNVDGSLPGGAPALAATMPAASAPTPPAPVKKAAGAVKVAPAAAGGKKLVPPPSSVGGSTFPSKRVQIAAPPAPTSGGHSGPVRYDGDFDSLCGEGMAAIASGVHRAHEEQAEAKVKAKKEKHTFNDISTRASVFRDKLIEEFRLLENLEQTQSSHAPVFDAGSLFPAPDEDEDVVGGGGGSGSGRGVEMASLDARAAEAGVLEPGGNRTFTKVLKETPHQMVKFKHFKRRPDKEGEFKKFQDKRMTRLKNVNSPPLGLWAHWIVTHHYFEWLILGVILMNAVVLGVQAELSENESEYWLTLRILYFLDLFALYVFLLEIGLKWIDSFMKFWQSGWNVFDFLVTLLSAVPEVLPFFLSGSSASSRKFAVVAKQLRLLRVLRALKLLVHFTGIRIIVETTLQAFNSMSFIMILLGLVAYIYAVAGIYLFAEYTESERSDLQYQEKFRGMGNALITLFQLITLDQWYLIHQDVALIIPRFITATYFLSWKRSIRRYFKKLDTYNTAMAKGATKSPNLGVGVAGAGASAGAKSALHSPPGGGAPAGAPGAGGVGPVSRGSSRAASPVGTDGESSTEDDSSLPNTTLASPGGLSRANSGLRRRPSNRSLATSNATLDSIVQRVNSFLLTNREEGLGWEAHIAANLQGLTAGELETLWPRDTLFHYLQDMQQLQEVHREFQELQLLASWTLFEAFDT</sequence>
<dbReference type="NCBIfam" id="TIGR00628">
    <property type="entry name" value="ung"/>
    <property type="match status" value="1"/>
</dbReference>
<feature type="region of interest" description="Disordered" evidence="13">
    <location>
        <begin position="80"/>
        <end position="102"/>
    </location>
</feature>
<dbReference type="NCBIfam" id="NF003591">
    <property type="entry name" value="PRK05254.1-4"/>
    <property type="match status" value="1"/>
</dbReference>
<evidence type="ECO:0000256" key="10">
    <source>
        <dbReference type="ARBA" id="ARBA00023204"/>
    </source>
</evidence>
<evidence type="ECO:0000256" key="2">
    <source>
        <dbReference type="ARBA" id="ARBA00004141"/>
    </source>
</evidence>
<evidence type="ECO:0000256" key="6">
    <source>
        <dbReference type="ARBA" id="ARBA00022763"/>
    </source>
</evidence>
<dbReference type="GO" id="GO:0004844">
    <property type="term" value="F:uracil DNA N-glycosylase activity"/>
    <property type="evidence" value="ECO:0007669"/>
    <property type="project" value="UniProtKB-UniRule"/>
</dbReference>
<evidence type="ECO:0000256" key="11">
    <source>
        <dbReference type="HAMAP-Rule" id="MF_03166"/>
    </source>
</evidence>
<keyword evidence="9 14" id="KW-0472">Membrane</keyword>
<dbReference type="InterPro" id="IPR036895">
    <property type="entry name" value="Uracil-DNA_glycosylase-like_sf"/>
</dbReference>
<dbReference type="GO" id="GO:0005216">
    <property type="term" value="F:monoatomic ion channel activity"/>
    <property type="evidence" value="ECO:0007669"/>
    <property type="project" value="InterPro"/>
</dbReference>
<dbReference type="GeneID" id="25570075"/>
<feature type="active site" description="Proton acceptor" evidence="11 12">
    <location>
        <position position="189"/>
    </location>
</feature>
<evidence type="ECO:0000256" key="9">
    <source>
        <dbReference type="ARBA" id="ARBA00023136"/>
    </source>
</evidence>
<keyword evidence="11" id="KW-0539">Nucleus</keyword>
<dbReference type="HAMAP" id="MF_00148">
    <property type="entry name" value="UDG"/>
    <property type="match status" value="1"/>
</dbReference>
<dbReference type="GO" id="GO:0005634">
    <property type="term" value="C:nucleus"/>
    <property type="evidence" value="ECO:0007669"/>
    <property type="project" value="UniProtKB-SubCell"/>
</dbReference>
<evidence type="ECO:0000256" key="12">
    <source>
        <dbReference type="PROSITE-ProRule" id="PRU10072"/>
    </source>
</evidence>
<dbReference type="PANTHER" id="PTHR11264:SF0">
    <property type="entry name" value="URACIL-DNA GLYCOSYLASE"/>
    <property type="match status" value="1"/>
</dbReference>
<dbReference type="STRING" id="461836.A0A0L0DJW0"/>
<dbReference type="FunFam" id="3.40.470.10:FF:000001">
    <property type="entry name" value="Uracil-DNA glycosylase"/>
    <property type="match status" value="1"/>
</dbReference>
<proteinExistence type="inferred from homology"/>
<dbReference type="PROSITE" id="PS00130">
    <property type="entry name" value="U_DNA_GLYCOSYLASE"/>
    <property type="match status" value="1"/>
</dbReference>
<dbReference type="InterPro" id="IPR005821">
    <property type="entry name" value="Ion_trans_dom"/>
</dbReference>
<comment type="function">
    <text evidence="11">Excises uracil residues from the DNA which can arise as a result of misincorporation of dUMP residues by DNA polymerase or due to deamination of cytosine.</text>
</comment>
<dbReference type="eggNOG" id="KOG2994">
    <property type="taxonomic scope" value="Eukaryota"/>
</dbReference>
<dbReference type="SUPFAM" id="SSF81324">
    <property type="entry name" value="Voltage-gated potassium channels"/>
    <property type="match status" value="1"/>
</dbReference>
<feature type="region of interest" description="Disordered" evidence="13">
    <location>
        <begin position="1"/>
        <end position="66"/>
    </location>
</feature>
<feature type="transmembrane region" description="Helical" evidence="14">
    <location>
        <begin position="646"/>
        <end position="665"/>
    </location>
</feature>
<dbReference type="SMART" id="SM00986">
    <property type="entry name" value="UDG"/>
    <property type="match status" value="1"/>
</dbReference>
<dbReference type="NCBIfam" id="NF003589">
    <property type="entry name" value="PRK05254.1-2"/>
    <property type="match status" value="1"/>
</dbReference>
<dbReference type="EC" id="3.2.2.27" evidence="4 11"/>
<organism evidence="16 17">
    <name type="scientific">Thecamonas trahens ATCC 50062</name>
    <dbReference type="NCBI Taxonomy" id="461836"/>
    <lineage>
        <taxon>Eukaryota</taxon>
        <taxon>Apusozoa</taxon>
        <taxon>Apusomonadida</taxon>
        <taxon>Apusomonadidae</taxon>
        <taxon>Thecamonas</taxon>
    </lineage>
</organism>
<feature type="region of interest" description="Disordered" evidence="13">
    <location>
        <begin position="874"/>
        <end position="952"/>
    </location>
</feature>
<reference evidence="16 17" key="1">
    <citation type="submission" date="2010-05" db="EMBL/GenBank/DDBJ databases">
        <title>The Genome Sequence of Thecamonas trahens ATCC 50062.</title>
        <authorList>
            <consortium name="The Broad Institute Genome Sequencing Platform"/>
            <person name="Russ C."/>
            <person name="Cuomo C."/>
            <person name="Shea T."/>
            <person name="Young S.K."/>
            <person name="Zeng Q."/>
            <person name="Koehrsen M."/>
            <person name="Haas B."/>
            <person name="Borodovsky M."/>
            <person name="Guigo R."/>
            <person name="Alvarado L."/>
            <person name="Berlin A."/>
            <person name="Bochicchio J."/>
            <person name="Borenstein D."/>
            <person name="Chapman S."/>
            <person name="Chen Z."/>
            <person name="Freedman E."/>
            <person name="Gellesch M."/>
            <person name="Goldberg J."/>
            <person name="Griggs A."/>
            <person name="Gujja S."/>
            <person name="Heilman E."/>
            <person name="Heiman D."/>
            <person name="Hepburn T."/>
            <person name="Howarth C."/>
            <person name="Jen D."/>
            <person name="Larson L."/>
            <person name="Mehta T."/>
            <person name="Park D."/>
            <person name="Pearson M."/>
            <person name="Roberts A."/>
            <person name="Saif S."/>
            <person name="Shenoy N."/>
            <person name="Sisk P."/>
            <person name="Stolte C."/>
            <person name="Sykes S."/>
            <person name="Thomson T."/>
            <person name="Walk T."/>
            <person name="White J."/>
            <person name="Yandava C."/>
            <person name="Burger G."/>
            <person name="Gray M.W."/>
            <person name="Holland P.W.H."/>
            <person name="King N."/>
            <person name="Lang F.B.F."/>
            <person name="Roger A.J."/>
            <person name="Ruiz-Trillo I."/>
            <person name="Lander E."/>
            <person name="Nusbaum C."/>
        </authorList>
    </citation>
    <scope>NUCLEOTIDE SEQUENCE [LARGE SCALE GENOMIC DNA]</scope>
    <source>
        <strain evidence="16 17">ATCC 50062</strain>
    </source>
</reference>
<dbReference type="eggNOG" id="KOG2301">
    <property type="taxonomic scope" value="Eukaryota"/>
</dbReference>
<dbReference type="EMBL" id="GL349472">
    <property type="protein sequence ID" value="KNC52386.1"/>
    <property type="molecule type" value="Genomic_DNA"/>
</dbReference>
<evidence type="ECO:0000256" key="13">
    <source>
        <dbReference type="SAM" id="MobiDB-lite"/>
    </source>
</evidence>
<dbReference type="RefSeq" id="XP_013755500.1">
    <property type="nucleotide sequence ID" value="XM_013900046.1"/>
</dbReference>
<evidence type="ECO:0000256" key="4">
    <source>
        <dbReference type="ARBA" id="ARBA00012030"/>
    </source>
</evidence>
<dbReference type="Proteomes" id="UP000054408">
    <property type="component" value="Unassembled WGS sequence"/>
</dbReference>
<dbReference type="CDD" id="cd10027">
    <property type="entry name" value="UDG-F1-like"/>
    <property type="match status" value="1"/>
</dbReference>
<feature type="transmembrane region" description="Helical" evidence="14">
    <location>
        <begin position="755"/>
        <end position="775"/>
    </location>
</feature>
<keyword evidence="7 11" id="KW-0378">Hydrolase</keyword>
<gene>
    <name evidence="16" type="ORF">AMSG_12160</name>
</gene>
<dbReference type="PANTHER" id="PTHR11264">
    <property type="entry name" value="URACIL-DNA GLYCOSYLASE"/>
    <property type="match status" value="1"/>
</dbReference>
<comment type="similarity">
    <text evidence="3 11">Belongs to the uracil-DNA glycosylase (UDG) superfamily. UNG family.</text>
</comment>
<feature type="compositionally biased region" description="Gly residues" evidence="13">
    <location>
        <begin position="47"/>
        <end position="62"/>
    </location>
</feature>
<keyword evidence="5 14" id="KW-0812">Transmembrane</keyword>
<dbReference type="GO" id="GO:0097510">
    <property type="term" value="P:base-excision repair, AP site formation via deaminated base removal"/>
    <property type="evidence" value="ECO:0007669"/>
    <property type="project" value="TreeGrafter"/>
</dbReference>
<dbReference type="NCBIfam" id="NF003588">
    <property type="entry name" value="PRK05254.1-1"/>
    <property type="match status" value="1"/>
</dbReference>
<feature type="transmembrane region" description="Helical" evidence="14">
    <location>
        <begin position="685"/>
        <end position="705"/>
    </location>
</feature>